<dbReference type="AlphaFoldDB" id="A0A316GDJ5"/>
<organism evidence="2 3">
    <name type="scientific">Silicimonas algicola</name>
    <dbReference type="NCBI Taxonomy" id="1826607"/>
    <lineage>
        <taxon>Bacteria</taxon>
        <taxon>Pseudomonadati</taxon>
        <taxon>Pseudomonadota</taxon>
        <taxon>Alphaproteobacteria</taxon>
        <taxon>Rhodobacterales</taxon>
        <taxon>Paracoccaceae</taxon>
    </lineage>
</organism>
<evidence type="ECO:0000256" key="1">
    <source>
        <dbReference type="SAM" id="Phobius"/>
    </source>
</evidence>
<gene>
    <name evidence="2" type="ORF">C8D95_101769</name>
</gene>
<reference evidence="2 3" key="1">
    <citation type="submission" date="2018-05" db="EMBL/GenBank/DDBJ databases">
        <title>Genomic Encyclopedia of Type Strains, Phase IV (KMG-IV): sequencing the most valuable type-strain genomes for metagenomic binning, comparative biology and taxonomic classification.</title>
        <authorList>
            <person name="Goeker M."/>
        </authorList>
    </citation>
    <scope>NUCLEOTIDE SEQUENCE [LARGE SCALE GENOMIC DNA]</scope>
    <source>
        <strain evidence="2 3">DSM 103371</strain>
    </source>
</reference>
<name>A0A316GDJ5_9RHOB</name>
<keyword evidence="3" id="KW-1185">Reference proteome</keyword>
<comment type="caution">
    <text evidence="2">The sequence shown here is derived from an EMBL/GenBank/DDBJ whole genome shotgun (WGS) entry which is preliminary data.</text>
</comment>
<evidence type="ECO:0000313" key="3">
    <source>
        <dbReference type="Proteomes" id="UP000245390"/>
    </source>
</evidence>
<accession>A0A316GDJ5</accession>
<keyword evidence="1" id="KW-1133">Transmembrane helix</keyword>
<keyword evidence="1" id="KW-0812">Transmembrane</keyword>
<evidence type="ECO:0000313" key="2">
    <source>
        <dbReference type="EMBL" id="PWK58948.1"/>
    </source>
</evidence>
<keyword evidence="1" id="KW-0472">Membrane</keyword>
<dbReference type="Proteomes" id="UP000245390">
    <property type="component" value="Unassembled WGS sequence"/>
</dbReference>
<sequence>MPRLVCAITTGGLLAVRGIKPNADERLQAAAMVTFLVLLALHTIEILAFAVVYNVLLGWGELGQLGGSYDASREGLISFSGINFATLGLHAYRDQLIDTDDQHVAVPGRIHGADLVGDLPLSVCERAWRG</sequence>
<proteinExistence type="predicted"/>
<protein>
    <submittedName>
        <fullName evidence="2">Uncharacterized protein</fullName>
    </submittedName>
</protein>
<dbReference type="EMBL" id="QGGV01000001">
    <property type="protein sequence ID" value="PWK58948.1"/>
    <property type="molecule type" value="Genomic_DNA"/>
</dbReference>
<feature type="transmembrane region" description="Helical" evidence="1">
    <location>
        <begin position="28"/>
        <end position="56"/>
    </location>
</feature>